<organism evidence="7 8">
    <name type="scientific">Hypsizygus marmoreus</name>
    <name type="common">White beech mushroom</name>
    <name type="synonym">Agaricus marmoreus</name>
    <dbReference type="NCBI Taxonomy" id="39966"/>
    <lineage>
        <taxon>Eukaryota</taxon>
        <taxon>Fungi</taxon>
        <taxon>Dikarya</taxon>
        <taxon>Basidiomycota</taxon>
        <taxon>Agaricomycotina</taxon>
        <taxon>Agaricomycetes</taxon>
        <taxon>Agaricomycetidae</taxon>
        <taxon>Agaricales</taxon>
        <taxon>Tricholomatineae</taxon>
        <taxon>Lyophyllaceae</taxon>
        <taxon>Hypsizygus</taxon>
    </lineage>
</organism>
<dbReference type="SUPFAM" id="SSF56281">
    <property type="entry name" value="Metallo-hydrolase/oxidoreductase"/>
    <property type="match status" value="1"/>
</dbReference>
<accession>A0A369JCC3</accession>
<evidence type="ECO:0000313" key="7">
    <source>
        <dbReference type="EMBL" id="RDB18075.1"/>
    </source>
</evidence>
<dbReference type="PANTHER" id="PTHR42978:SF2">
    <property type="entry name" value="102 KBASES UNSTABLE REGION: FROM 1 TO 119443"/>
    <property type="match status" value="1"/>
</dbReference>
<proteinExistence type="inferred from homology"/>
<dbReference type="InterPro" id="IPR051013">
    <property type="entry name" value="MBL_superfamily_lactonases"/>
</dbReference>
<reference evidence="7" key="1">
    <citation type="submission" date="2018-04" db="EMBL/GenBank/DDBJ databases">
        <title>Whole genome sequencing of Hypsizygus marmoreus.</title>
        <authorList>
            <person name="Choi I.-G."/>
            <person name="Min B."/>
            <person name="Kim J.-G."/>
            <person name="Kim S."/>
            <person name="Oh Y.-L."/>
            <person name="Kong W.-S."/>
            <person name="Park H."/>
            <person name="Jeong J."/>
            <person name="Song E.-S."/>
        </authorList>
    </citation>
    <scope>NUCLEOTIDE SEQUENCE [LARGE SCALE GENOMIC DNA]</scope>
    <source>
        <strain evidence="7">51987-8</strain>
    </source>
</reference>
<dbReference type="Proteomes" id="UP000076154">
    <property type="component" value="Unassembled WGS sequence"/>
</dbReference>
<dbReference type="InterPro" id="IPR036866">
    <property type="entry name" value="RibonucZ/Hydroxyglut_hydro"/>
</dbReference>
<keyword evidence="3" id="KW-0479">Metal-binding</keyword>
<dbReference type="SMART" id="SM00849">
    <property type="entry name" value="Lactamase_B"/>
    <property type="match status" value="1"/>
</dbReference>
<protein>
    <recommendedName>
        <fullName evidence="6">Metallo-beta-lactamase domain-containing protein</fullName>
    </recommendedName>
</protein>
<comment type="caution">
    <text evidence="7">The sequence shown here is derived from an EMBL/GenBank/DDBJ whole genome shotgun (WGS) entry which is preliminary data.</text>
</comment>
<feature type="domain" description="Metallo-beta-lactamase" evidence="6">
    <location>
        <begin position="15"/>
        <end position="244"/>
    </location>
</feature>
<dbReference type="PANTHER" id="PTHR42978">
    <property type="entry name" value="QUORUM-QUENCHING LACTONASE YTNP-RELATED-RELATED"/>
    <property type="match status" value="1"/>
</dbReference>
<evidence type="ECO:0000313" key="8">
    <source>
        <dbReference type="Proteomes" id="UP000076154"/>
    </source>
</evidence>
<dbReference type="GO" id="GO:0046872">
    <property type="term" value="F:metal ion binding"/>
    <property type="evidence" value="ECO:0007669"/>
    <property type="project" value="UniProtKB-KW"/>
</dbReference>
<keyword evidence="8" id="KW-1185">Reference proteome</keyword>
<evidence type="ECO:0000256" key="1">
    <source>
        <dbReference type="ARBA" id="ARBA00001947"/>
    </source>
</evidence>
<dbReference type="AlphaFoldDB" id="A0A369JCC3"/>
<dbReference type="OrthoDB" id="10250730at2759"/>
<dbReference type="EMBL" id="LUEZ02000107">
    <property type="protein sequence ID" value="RDB18075.1"/>
    <property type="molecule type" value="Genomic_DNA"/>
</dbReference>
<dbReference type="Pfam" id="PF00753">
    <property type="entry name" value="Lactamase_B"/>
    <property type="match status" value="1"/>
</dbReference>
<comment type="similarity">
    <text evidence="2">Belongs to the metallo-beta-lactamase superfamily.</text>
</comment>
<evidence type="ECO:0000259" key="6">
    <source>
        <dbReference type="SMART" id="SM00849"/>
    </source>
</evidence>
<comment type="cofactor">
    <cofactor evidence="1">
        <name>Zn(2+)</name>
        <dbReference type="ChEBI" id="CHEBI:29105"/>
    </cofactor>
</comment>
<dbReference type="InParanoid" id="A0A369JCC3"/>
<evidence type="ECO:0000256" key="2">
    <source>
        <dbReference type="ARBA" id="ARBA00007749"/>
    </source>
</evidence>
<gene>
    <name evidence="7" type="ORF">Hypma_000914</name>
</gene>
<evidence type="ECO:0000256" key="3">
    <source>
        <dbReference type="ARBA" id="ARBA00022723"/>
    </source>
</evidence>
<evidence type="ECO:0000256" key="5">
    <source>
        <dbReference type="ARBA" id="ARBA00022833"/>
    </source>
</evidence>
<dbReference type="InterPro" id="IPR001279">
    <property type="entry name" value="Metallo-B-lactamas"/>
</dbReference>
<keyword evidence="4" id="KW-0378">Hydrolase</keyword>
<dbReference type="Gene3D" id="3.60.15.10">
    <property type="entry name" value="Ribonuclease Z/Hydroxyacylglutathione hydrolase-like"/>
    <property type="match status" value="1"/>
</dbReference>
<sequence>MLTNPSSPDAVSVAPSLSFLLRHSTDQRNFVFDLGIRKDWENFPPKTIEWIKQYFPLRIPQDVVESLAKGGLSPSDVSTICLSHLHFDHVGDTRPFTESTFVVGGAAEALIAHGYPGNPDATIASDLLPSARTKYLSPVDWQPLGPFPRALDFYGDGSLYIVDAPGHLPGHVNVLARTLPDGAWIYLAGDSAHHWNLITGKSGVAFNPANAYSCAHHNKEAAEEHIARIRALLGIPRVRVLLAHDEPWFEANKGGPAFWPGKIPSL</sequence>
<dbReference type="GO" id="GO:0016787">
    <property type="term" value="F:hydrolase activity"/>
    <property type="evidence" value="ECO:0007669"/>
    <property type="project" value="UniProtKB-KW"/>
</dbReference>
<dbReference type="STRING" id="39966.A0A369JCC3"/>
<keyword evidence="5" id="KW-0862">Zinc</keyword>
<name>A0A369JCC3_HYPMA</name>
<evidence type="ECO:0000256" key="4">
    <source>
        <dbReference type="ARBA" id="ARBA00022801"/>
    </source>
</evidence>
<dbReference type="CDD" id="cd07730">
    <property type="entry name" value="metallo-hydrolase-like_MBL-fold"/>
    <property type="match status" value="1"/>
</dbReference>